<sequence>MMETLQFHEQLLVRIPRLSIGDAAQSPDQYLDHPVFREAIYLASDVVYQKLVKHDFLYHDLEPKLLVTLQRYHQRMCYRSTPFGGFSAVSTLPWNTGNTTSTPLLLDLDRFRIHYQKAAVFKKRKRFSVKQCYCVNPSLYVYGAHYRYYLLADQTTKRWVFALNEIEINPLIAFLVQLRKPLNVGSFKSIRQFQKYGAYQLQKFFQNLCRLQFLVPCDVD</sequence>
<evidence type="ECO:0000313" key="3">
    <source>
        <dbReference type="Proteomes" id="UP000308181"/>
    </source>
</evidence>
<dbReference type="Proteomes" id="UP000308181">
    <property type="component" value="Unassembled WGS sequence"/>
</dbReference>
<name>A0A4U1BZE2_9SPHI</name>
<dbReference type="Pfam" id="PF04738">
    <property type="entry name" value="Lant_dehydr_N"/>
    <property type="match status" value="1"/>
</dbReference>
<dbReference type="EMBL" id="SWBP01000002">
    <property type="protein sequence ID" value="TKB98648.1"/>
    <property type="molecule type" value="Genomic_DNA"/>
</dbReference>
<reference evidence="2 3" key="1">
    <citation type="submission" date="2019-04" db="EMBL/GenBank/DDBJ databases">
        <title>Pedobacter sp. AR-3-17 sp. nov., isolated from Arctic soil.</title>
        <authorList>
            <person name="Dahal R.H."/>
            <person name="Kim D.-U."/>
        </authorList>
    </citation>
    <scope>NUCLEOTIDE SEQUENCE [LARGE SCALE GENOMIC DNA]</scope>
    <source>
        <strain evidence="2 3">AR-3-17</strain>
    </source>
</reference>
<dbReference type="AlphaFoldDB" id="A0A4U1BZE2"/>
<feature type="domain" description="Lantibiotic dehydratase N-terminal" evidence="1">
    <location>
        <begin position="33"/>
        <end position="215"/>
    </location>
</feature>
<evidence type="ECO:0000313" key="2">
    <source>
        <dbReference type="EMBL" id="TKB98648.1"/>
    </source>
</evidence>
<dbReference type="InterPro" id="IPR006827">
    <property type="entry name" value="Lant_deHydtase_N"/>
</dbReference>
<accession>A0A4U1BZE2</accession>
<proteinExistence type="predicted"/>
<organism evidence="2 3">
    <name type="scientific">Pedobacter cryophilus</name>
    <dbReference type="NCBI Taxonomy" id="2571271"/>
    <lineage>
        <taxon>Bacteria</taxon>
        <taxon>Pseudomonadati</taxon>
        <taxon>Bacteroidota</taxon>
        <taxon>Sphingobacteriia</taxon>
        <taxon>Sphingobacteriales</taxon>
        <taxon>Sphingobacteriaceae</taxon>
        <taxon>Pedobacter</taxon>
    </lineage>
</organism>
<dbReference type="OrthoDB" id="1273722at2"/>
<evidence type="ECO:0000259" key="1">
    <source>
        <dbReference type="Pfam" id="PF04738"/>
    </source>
</evidence>
<comment type="caution">
    <text evidence="2">The sequence shown here is derived from an EMBL/GenBank/DDBJ whole genome shotgun (WGS) entry which is preliminary data.</text>
</comment>
<keyword evidence="3" id="KW-1185">Reference proteome</keyword>
<gene>
    <name evidence="2" type="ORF">FA046_05890</name>
</gene>
<protein>
    <recommendedName>
        <fullName evidence="1">Lantibiotic dehydratase N-terminal domain-containing protein</fullName>
    </recommendedName>
</protein>